<protein>
    <submittedName>
        <fullName evidence="2">Uncharacterized protein</fullName>
    </submittedName>
</protein>
<feature type="region of interest" description="Disordered" evidence="1">
    <location>
        <begin position="1"/>
        <end position="28"/>
    </location>
</feature>
<evidence type="ECO:0000313" key="3">
    <source>
        <dbReference type="Proteomes" id="UP000265520"/>
    </source>
</evidence>
<sequence length="28" mass="2870">GQAQPKAGVRQQGHSGARHQAKSLPATC</sequence>
<dbReference type="EMBL" id="LXQA011256261">
    <property type="protein sequence ID" value="MCI90859.1"/>
    <property type="molecule type" value="Genomic_DNA"/>
</dbReference>
<name>A0A392VTS8_9FABA</name>
<proteinExistence type="predicted"/>
<reference evidence="2 3" key="1">
    <citation type="journal article" date="2018" name="Front. Plant Sci.">
        <title>Red Clover (Trifolium pratense) and Zigzag Clover (T. medium) - A Picture of Genomic Similarities and Differences.</title>
        <authorList>
            <person name="Dluhosova J."/>
            <person name="Istvanek J."/>
            <person name="Nedelnik J."/>
            <person name="Repkova J."/>
        </authorList>
    </citation>
    <scope>NUCLEOTIDE SEQUENCE [LARGE SCALE GENOMIC DNA]</scope>
    <source>
        <strain evidence="3">cv. 10/8</strain>
        <tissue evidence="2">Leaf</tissue>
    </source>
</reference>
<dbReference type="Proteomes" id="UP000265520">
    <property type="component" value="Unassembled WGS sequence"/>
</dbReference>
<evidence type="ECO:0000256" key="1">
    <source>
        <dbReference type="SAM" id="MobiDB-lite"/>
    </source>
</evidence>
<feature type="non-terminal residue" evidence="2">
    <location>
        <position position="1"/>
    </location>
</feature>
<keyword evidence="3" id="KW-1185">Reference proteome</keyword>
<comment type="caution">
    <text evidence="2">The sequence shown here is derived from an EMBL/GenBank/DDBJ whole genome shotgun (WGS) entry which is preliminary data.</text>
</comment>
<dbReference type="AlphaFoldDB" id="A0A392VTS8"/>
<accession>A0A392VTS8</accession>
<organism evidence="2 3">
    <name type="scientific">Trifolium medium</name>
    <dbReference type="NCBI Taxonomy" id="97028"/>
    <lineage>
        <taxon>Eukaryota</taxon>
        <taxon>Viridiplantae</taxon>
        <taxon>Streptophyta</taxon>
        <taxon>Embryophyta</taxon>
        <taxon>Tracheophyta</taxon>
        <taxon>Spermatophyta</taxon>
        <taxon>Magnoliopsida</taxon>
        <taxon>eudicotyledons</taxon>
        <taxon>Gunneridae</taxon>
        <taxon>Pentapetalae</taxon>
        <taxon>rosids</taxon>
        <taxon>fabids</taxon>
        <taxon>Fabales</taxon>
        <taxon>Fabaceae</taxon>
        <taxon>Papilionoideae</taxon>
        <taxon>50 kb inversion clade</taxon>
        <taxon>NPAAA clade</taxon>
        <taxon>Hologalegina</taxon>
        <taxon>IRL clade</taxon>
        <taxon>Trifolieae</taxon>
        <taxon>Trifolium</taxon>
    </lineage>
</organism>
<evidence type="ECO:0000313" key="2">
    <source>
        <dbReference type="EMBL" id="MCI90859.1"/>
    </source>
</evidence>